<proteinExistence type="predicted"/>
<dbReference type="VEuPathDB" id="FungiDB:BO78DRAFT_23462"/>
<reference evidence="2 3" key="1">
    <citation type="submission" date="2018-02" db="EMBL/GenBank/DDBJ databases">
        <title>The genomes of Aspergillus section Nigri reveals drivers in fungal speciation.</title>
        <authorList>
            <consortium name="DOE Joint Genome Institute"/>
            <person name="Vesth T.C."/>
            <person name="Nybo J."/>
            <person name="Theobald S."/>
            <person name="Brandl J."/>
            <person name="Frisvad J.C."/>
            <person name="Nielsen K.F."/>
            <person name="Lyhne E.K."/>
            <person name="Kogle M.E."/>
            <person name="Kuo A."/>
            <person name="Riley R."/>
            <person name="Clum A."/>
            <person name="Nolan M."/>
            <person name="Lipzen A."/>
            <person name="Salamov A."/>
            <person name="Henrissat B."/>
            <person name="Wiebenga A."/>
            <person name="De vries R.P."/>
            <person name="Grigoriev I.V."/>
            <person name="Mortensen U.H."/>
            <person name="Andersen M.R."/>
            <person name="Baker S.E."/>
        </authorList>
    </citation>
    <scope>NUCLEOTIDE SEQUENCE [LARGE SCALE GENOMIC DNA]</scope>
    <source>
        <strain evidence="2 3">CBS 121057</strain>
    </source>
</reference>
<gene>
    <name evidence="2" type="ORF">BO78DRAFT_23462</name>
</gene>
<dbReference type="AlphaFoldDB" id="A0A319EQD7"/>
<evidence type="ECO:0000256" key="1">
    <source>
        <dbReference type="SAM" id="MobiDB-lite"/>
    </source>
</evidence>
<name>A0A319EQD7_ASPSB</name>
<protein>
    <submittedName>
        <fullName evidence="2">Uncharacterized protein</fullName>
    </submittedName>
</protein>
<dbReference type="Proteomes" id="UP000248423">
    <property type="component" value="Unassembled WGS sequence"/>
</dbReference>
<evidence type="ECO:0000313" key="3">
    <source>
        <dbReference type="Proteomes" id="UP000248423"/>
    </source>
</evidence>
<keyword evidence="3" id="KW-1185">Reference proteome</keyword>
<accession>A0A319EQD7</accession>
<dbReference type="EMBL" id="KZ826325">
    <property type="protein sequence ID" value="PYI09825.1"/>
    <property type="molecule type" value="Genomic_DNA"/>
</dbReference>
<feature type="compositionally biased region" description="Basic and acidic residues" evidence="1">
    <location>
        <begin position="17"/>
        <end position="31"/>
    </location>
</feature>
<evidence type="ECO:0000313" key="2">
    <source>
        <dbReference type="EMBL" id="PYI09825.1"/>
    </source>
</evidence>
<organism evidence="2 3">
    <name type="scientific">Aspergillus sclerotiicarbonarius (strain CBS 121057 / IBT 28362)</name>
    <dbReference type="NCBI Taxonomy" id="1448318"/>
    <lineage>
        <taxon>Eukaryota</taxon>
        <taxon>Fungi</taxon>
        <taxon>Dikarya</taxon>
        <taxon>Ascomycota</taxon>
        <taxon>Pezizomycotina</taxon>
        <taxon>Eurotiomycetes</taxon>
        <taxon>Eurotiomycetidae</taxon>
        <taxon>Eurotiales</taxon>
        <taxon>Aspergillaceae</taxon>
        <taxon>Aspergillus</taxon>
        <taxon>Aspergillus subgen. Circumdati</taxon>
    </lineage>
</organism>
<feature type="compositionally biased region" description="Basic and acidic residues" evidence="1">
    <location>
        <begin position="1"/>
        <end position="10"/>
    </location>
</feature>
<feature type="region of interest" description="Disordered" evidence="1">
    <location>
        <begin position="1"/>
        <end position="38"/>
    </location>
</feature>
<sequence length="202" mass="22431">MEEDVSERQFRTRSRPKGGERREEAQEEKPGKTRAPQRAAGGPLIFCWWFGGGAAAALDLETGEPMYYYQPGSVLLHLTQSRTVPPFSSFHPFSLPLFPPPLLLGRSPNPVRISPQISTTAHPGGPGFGTKKKREDENTTSPEEATQSLTRALVIFSGKRMVGKRGCGRDSEERAMVHHWLPWIKVLDLLSLALHRTTTEAS</sequence>
<feature type="region of interest" description="Disordered" evidence="1">
    <location>
        <begin position="116"/>
        <end position="147"/>
    </location>
</feature>